<comment type="caution">
    <text evidence="1">The sequence shown here is derived from an EMBL/GenBank/DDBJ whole genome shotgun (WGS) entry which is preliminary data.</text>
</comment>
<organism evidence="1 2">
    <name type="scientific">Mycena albidolilacea</name>
    <dbReference type="NCBI Taxonomy" id="1033008"/>
    <lineage>
        <taxon>Eukaryota</taxon>
        <taxon>Fungi</taxon>
        <taxon>Dikarya</taxon>
        <taxon>Basidiomycota</taxon>
        <taxon>Agaricomycotina</taxon>
        <taxon>Agaricomycetes</taxon>
        <taxon>Agaricomycetidae</taxon>
        <taxon>Agaricales</taxon>
        <taxon>Marasmiineae</taxon>
        <taxon>Mycenaceae</taxon>
        <taxon>Mycena</taxon>
    </lineage>
</organism>
<name>A0AAD7EVJ4_9AGAR</name>
<dbReference type="EMBL" id="JARIHO010000013">
    <property type="protein sequence ID" value="KAJ7351472.1"/>
    <property type="molecule type" value="Genomic_DNA"/>
</dbReference>
<proteinExistence type="predicted"/>
<reference evidence="1" key="1">
    <citation type="submission" date="2023-03" db="EMBL/GenBank/DDBJ databases">
        <title>Massive genome expansion in bonnet fungi (Mycena s.s.) driven by repeated elements and novel gene families across ecological guilds.</title>
        <authorList>
            <consortium name="Lawrence Berkeley National Laboratory"/>
            <person name="Harder C.B."/>
            <person name="Miyauchi S."/>
            <person name="Viragh M."/>
            <person name="Kuo A."/>
            <person name="Thoen E."/>
            <person name="Andreopoulos B."/>
            <person name="Lu D."/>
            <person name="Skrede I."/>
            <person name="Drula E."/>
            <person name="Henrissat B."/>
            <person name="Morin E."/>
            <person name="Kohler A."/>
            <person name="Barry K."/>
            <person name="LaButti K."/>
            <person name="Morin E."/>
            <person name="Salamov A."/>
            <person name="Lipzen A."/>
            <person name="Mereny Z."/>
            <person name="Hegedus B."/>
            <person name="Baldrian P."/>
            <person name="Stursova M."/>
            <person name="Weitz H."/>
            <person name="Taylor A."/>
            <person name="Grigoriev I.V."/>
            <person name="Nagy L.G."/>
            <person name="Martin F."/>
            <person name="Kauserud H."/>
        </authorList>
    </citation>
    <scope>NUCLEOTIDE SEQUENCE</scope>
    <source>
        <strain evidence="1">CBHHK002</strain>
    </source>
</reference>
<evidence type="ECO:0000313" key="2">
    <source>
        <dbReference type="Proteomes" id="UP001218218"/>
    </source>
</evidence>
<dbReference type="Proteomes" id="UP001218218">
    <property type="component" value="Unassembled WGS sequence"/>
</dbReference>
<gene>
    <name evidence="1" type="ORF">DFH08DRAFT_100263</name>
</gene>
<sequence length="233" mass="23235">MGVETGVGFAEPEPEPEPEPELFVFMDAEAETVGGGKETRFLALGVAVEVADGVGVVGVMTAGVGVSGDAAVSMDVGAGTADAPLFPVDGDDEGASVLVLLWSVAGTARGVAGPASMSTSLSLRPLTPPVPPALVLRACFPAPAPTPPLPLPLALRTCPPPFVFAFPPFVPFPFPPLAPTFPPLLFPATRFPGGTARIANSCAPGIGGGRKLELGLGNGDALGGVSIVSESDG</sequence>
<evidence type="ECO:0000313" key="1">
    <source>
        <dbReference type="EMBL" id="KAJ7351472.1"/>
    </source>
</evidence>
<dbReference type="AlphaFoldDB" id="A0AAD7EVJ4"/>
<protein>
    <submittedName>
        <fullName evidence="1">Uncharacterized protein</fullName>
    </submittedName>
</protein>
<keyword evidence="2" id="KW-1185">Reference proteome</keyword>
<accession>A0AAD7EVJ4</accession>